<dbReference type="GO" id="GO:0008168">
    <property type="term" value="F:methyltransferase activity"/>
    <property type="evidence" value="ECO:0007669"/>
    <property type="project" value="UniProtKB-KW"/>
</dbReference>
<dbReference type="KEGG" id="daur:Daura_11360"/>
<dbReference type="Gene3D" id="3.40.50.150">
    <property type="entry name" value="Vaccinia Virus protein VP39"/>
    <property type="match status" value="1"/>
</dbReference>
<dbReference type="CDD" id="cd02440">
    <property type="entry name" value="AdoMet_MTases"/>
    <property type="match status" value="1"/>
</dbReference>
<organism evidence="1 2">
    <name type="scientific">Dactylosporangium aurantiacum</name>
    <dbReference type="NCBI Taxonomy" id="35754"/>
    <lineage>
        <taxon>Bacteria</taxon>
        <taxon>Bacillati</taxon>
        <taxon>Actinomycetota</taxon>
        <taxon>Actinomycetes</taxon>
        <taxon>Micromonosporales</taxon>
        <taxon>Micromonosporaceae</taxon>
        <taxon>Dactylosporangium</taxon>
    </lineage>
</organism>
<keyword evidence="2" id="KW-1185">Reference proteome</keyword>
<keyword evidence="1" id="KW-0489">Methyltransferase</keyword>
<keyword evidence="1" id="KW-0808">Transferase</keyword>
<dbReference type="GO" id="GO:0032259">
    <property type="term" value="P:methylation"/>
    <property type="evidence" value="ECO:0007669"/>
    <property type="project" value="UniProtKB-KW"/>
</dbReference>
<dbReference type="AlphaFoldDB" id="A0A9Q9MLB3"/>
<dbReference type="SUPFAM" id="SSF53335">
    <property type="entry name" value="S-adenosyl-L-methionine-dependent methyltransferases"/>
    <property type="match status" value="1"/>
</dbReference>
<dbReference type="Proteomes" id="UP001058003">
    <property type="component" value="Chromosome"/>
</dbReference>
<accession>A0A9Q9MLB3</accession>
<dbReference type="EMBL" id="CP073767">
    <property type="protein sequence ID" value="UWZ56711.1"/>
    <property type="molecule type" value="Genomic_DNA"/>
</dbReference>
<reference evidence="1" key="1">
    <citation type="submission" date="2021-04" db="EMBL/GenBank/DDBJ databases">
        <title>Dactylosporangium aurantiacum NRRL B-8018 full assembly.</title>
        <authorList>
            <person name="Hartkoorn R.C."/>
            <person name="Beaudoing E."/>
            <person name="Hot D."/>
        </authorList>
    </citation>
    <scope>NUCLEOTIDE SEQUENCE</scope>
    <source>
        <strain evidence="1">NRRL B-8018</strain>
    </source>
</reference>
<sequence>MARVGAGRVGVGFPGPGCDHGPVTLLDDDTLAGSAVVANSAMNRERGLAGVNSYDRELGFNPVDALLPLVSVTGAPDTVAWLDLCCGTGRALIEAAGLLHAAGVADRVLVHGVDLVDAFDPAPDVPWLRLTTASVADWKPERRYDLITSVHGLHYVGDKLGLLTKAAGWLTDGGRLVADIDLDSVRLEDGRPAGRRLAAHLRDAGFNYDGRRRRIGRDDRGDVTLPYEYLGADDTAGANYTGQPAVDSYYRRTP</sequence>
<evidence type="ECO:0000313" key="2">
    <source>
        <dbReference type="Proteomes" id="UP001058003"/>
    </source>
</evidence>
<name>A0A9Q9MLB3_9ACTN</name>
<proteinExistence type="predicted"/>
<gene>
    <name evidence="1" type="ORF">Daura_11360</name>
</gene>
<protein>
    <submittedName>
        <fullName evidence="1">Methyltransferase domain-containing protein</fullName>
    </submittedName>
</protein>
<dbReference type="OrthoDB" id="517270at2"/>
<dbReference type="Pfam" id="PF13489">
    <property type="entry name" value="Methyltransf_23"/>
    <property type="match status" value="1"/>
</dbReference>
<evidence type="ECO:0000313" key="1">
    <source>
        <dbReference type="EMBL" id="UWZ56711.1"/>
    </source>
</evidence>
<dbReference type="InterPro" id="IPR029063">
    <property type="entry name" value="SAM-dependent_MTases_sf"/>
</dbReference>